<accession>A0A222FIH0</accession>
<keyword evidence="3" id="KW-1185">Reference proteome</keyword>
<organism evidence="2 3">
    <name type="scientific">Bacterioplanes sanyensis</name>
    <dbReference type="NCBI Taxonomy" id="1249553"/>
    <lineage>
        <taxon>Bacteria</taxon>
        <taxon>Pseudomonadati</taxon>
        <taxon>Pseudomonadota</taxon>
        <taxon>Gammaproteobacteria</taxon>
        <taxon>Oceanospirillales</taxon>
        <taxon>Oceanospirillaceae</taxon>
        <taxon>Bacterioplanes</taxon>
    </lineage>
</organism>
<evidence type="ECO:0000313" key="2">
    <source>
        <dbReference type="EMBL" id="ASP38835.1"/>
    </source>
</evidence>
<protein>
    <submittedName>
        <fullName evidence="2">Uncharacterized protein</fullName>
    </submittedName>
</protein>
<dbReference type="EMBL" id="CP022530">
    <property type="protein sequence ID" value="ASP38835.1"/>
    <property type="molecule type" value="Genomic_DNA"/>
</dbReference>
<gene>
    <name evidence="2" type="ORF">CHH28_09145</name>
</gene>
<evidence type="ECO:0000256" key="1">
    <source>
        <dbReference type="SAM" id="SignalP"/>
    </source>
</evidence>
<feature type="signal peptide" evidence="1">
    <location>
        <begin position="1"/>
        <end position="23"/>
    </location>
</feature>
<name>A0A222FIH0_9GAMM</name>
<reference evidence="2 3" key="1">
    <citation type="submission" date="2017-07" db="EMBL/GenBank/DDBJ databases">
        <title>Annotated genome sequence of Bacterioplanes sanyensis isolated from Red Sea.</title>
        <authorList>
            <person name="Rehman Z.U."/>
        </authorList>
    </citation>
    <scope>NUCLEOTIDE SEQUENCE [LARGE SCALE GENOMIC DNA]</scope>
    <source>
        <strain evidence="2 3">NV9</strain>
    </source>
</reference>
<dbReference type="RefSeq" id="WP_094060021.1">
    <property type="nucleotide sequence ID" value="NZ_CP022530.1"/>
</dbReference>
<keyword evidence="1" id="KW-0732">Signal</keyword>
<dbReference type="Proteomes" id="UP000202440">
    <property type="component" value="Chromosome"/>
</dbReference>
<proteinExistence type="predicted"/>
<sequence length="180" mass="20312">MKSLRLFLLFVVASVVASAPVLSQPQLAVKQQRFVIRDDGVALQQFLLSQPRLSDYSIALISTQPAALARTIEQLREWGVSDDRIQVRHDLRKRLKQDEQQALVALVEWFQPQGLNCQSSIGCANRSNLLQMLAQPRHLYSGDKSAAGVHGREAIQALEYQRNHRDLPGDRRTSLTMEGR</sequence>
<dbReference type="AlphaFoldDB" id="A0A222FIH0"/>
<dbReference type="KEGG" id="bsan:CHH28_09145"/>
<feature type="chain" id="PRO_5012103843" evidence="1">
    <location>
        <begin position="24"/>
        <end position="180"/>
    </location>
</feature>
<evidence type="ECO:0000313" key="3">
    <source>
        <dbReference type="Proteomes" id="UP000202440"/>
    </source>
</evidence>
<dbReference type="OrthoDB" id="9802674at2"/>